<keyword evidence="4" id="KW-0804">Transcription</keyword>
<reference evidence="8 9" key="1">
    <citation type="submission" date="2019-06" db="EMBL/GenBank/DDBJ databases">
        <title>Genomic Encyclopedia of Type Strains, Phase IV (KMG-V): Genome sequencing to study the core and pangenomes of soil and plant-associated prokaryotes.</title>
        <authorList>
            <person name="Whitman W."/>
        </authorList>
    </citation>
    <scope>NUCLEOTIDE SEQUENCE [LARGE SCALE GENOMIC DNA]</scope>
    <source>
        <strain evidence="8 9">BR 11622</strain>
    </source>
</reference>
<name>A0A560GZT0_9PROT</name>
<evidence type="ECO:0000313" key="8">
    <source>
        <dbReference type="EMBL" id="TWB39542.1"/>
    </source>
</evidence>
<evidence type="ECO:0000256" key="4">
    <source>
        <dbReference type="ARBA" id="ARBA00023163"/>
    </source>
</evidence>
<organism evidence="8 9">
    <name type="scientific">Nitrospirillum amazonense</name>
    <dbReference type="NCBI Taxonomy" id="28077"/>
    <lineage>
        <taxon>Bacteria</taxon>
        <taxon>Pseudomonadati</taxon>
        <taxon>Pseudomonadota</taxon>
        <taxon>Alphaproteobacteria</taxon>
        <taxon>Rhodospirillales</taxon>
        <taxon>Azospirillaceae</taxon>
        <taxon>Nitrospirillum</taxon>
    </lineage>
</organism>
<dbReference type="Gene3D" id="1.10.10.10">
    <property type="entry name" value="Winged helix-like DNA-binding domain superfamily/Winged helix DNA-binding domain"/>
    <property type="match status" value="1"/>
</dbReference>
<evidence type="ECO:0000256" key="5">
    <source>
        <dbReference type="SAM" id="MobiDB-lite"/>
    </source>
</evidence>
<feature type="region of interest" description="Disordered" evidence="5">
    <location>
        <begin position="163"/>
        <end position="183"/>
    </location>
</feature>
<dbReference type="GO" id="GO:0016987">
    <property type="term" value="F:sigma factor activity"/>
    <property type="evidence" value="ECO:0007669"/>
    <property type="project" value="UniProtKB-KW"/>
</dbReference>
<dbReference type="InterPro" id="IPR014284">
    <property type="entry name" value="RNA_pol_sigma-70_dom"/>
</dbReference>
<dbReference type="AlphaFoldDB" id="A0A560GZT0"/>
<proteinExistence type="inferred from homology"/>
<dbReference type="NCBIfam" id="TIGR02937">
    <property type="entry name" value="sigma70-ECF"/>
    <property type="match status" value="1"/>
</dbReference>
<dbReference type="CDD" id="cd06171">
    <property type="entry name" value="Sigma70_r4"/>
    <property type="match status" value="1"/>
</dbReference>
<feature type="domain" description="RNA polymerase sigma-70 region 2" evidence="6">
    <location>
        <begin position="15"/>
        <end position="76"/>
    </location>
</feature>
<dbReference type="GO" id="GO:0006352">
    <property type="term" value="P:DNA-templated transcription initiation"/>
    <property type="evidence" value="ECO:0007669"/>
    <property type="project" value="InterPro"/>
</dbReference>
<dbReference type="InterPro" id="IPR036388">
    <property type="entry name" value="WH-like_DNA-bd_sf"/>
</dbReference>
<evidence type="ECO:0000256" key="3">
    <source>
        <dbReference type="ARBA" id="ARBA00023082"/>
    </source>
</evidence>
<keyword evidence="9" id="KW-1185">Reference proteome</keyword>
<dbReference type="GO" id="GO:0003677">
    <property type="term" value="F:DNA binding"/>
    <property type="evidence" value="ECO:0007669"/>
    <property type="project" value="InterPro"/>
</dbReference>
<evidence type="ECO:0000256" key="1">
    <source>
        <dbReference type="ARBA" id="ARBA00010641"/>
    </source>
</evidence>
<gene>
    <name evidence="8" type="ORF">FBZ90_1106</name>
</gene>
<dbReference type="InterPro" id="IPR013249">
    <property type="entry name" value="RNA_pol_sigma70_r4_t2"/>
</dbReference>
<protein>
    <submittedName>
        <fullName evidence="8">RNA polymerase RpoE-like sigma-24 subunit</fullName>
    </submittedName>
</protein>
<dbReference type="Pfam" id="PF04542">
    <property type="entry name" value="Sigma70_r2"/>
    <property type="match status" value="1"/>
</dbReference>
<comment type="caution">
    <text evidence="8">The sequence shown here is derived from an EMBL/GenBank/DDBJ whole genome shotgun (WGS) entry which is preliminary data.</text>
</comment>
<dbReference type="InterPro" id="IPR013325">
    <property type="entry name" value="RNA_pol_sigma_r2"/>
</dbReference>
<feature type="domain" description="RNA polymerase sigma factor 70 region 4 type 2" evidence="7">
    <location>
        <begin position="106"/>
        <end position="156"/>
    </location>
</feature>
<dbReference type="InterPro" id="IPR013324">
    <property type="entry name" value="RNA_pol_sigma_r3/r4-like"/>
</dbReference>
<keyword evidence="2" id="KW-0805">Transcription regulation</keyword>
<dbReference type="Pfam" id="PF08281">
    <property type="entry name" value="Sigma70_r4_2"/>
    <property type="match status" value="1"/>
</dbReference>
<dbReference type="Gene3D" id="1.10.1740.10">
    <property type="match status" value="1"/>
</dbReference>
<evidence type="ECO:0000256" key="2">
    <source>
        <dbReference type="ARBA" id="ARBA00023015"/>
    </source>
</evidence>
<dbReference type="EMBL" id="VITR01000010">
    <property type="protein sequence ID" value="TWB39542.1"/>
    <property type="molecule type" value="Genomic_DNA"/>
</dbReference>
<evidence type="ECO:0000313" key="9">
    <source>
        <dbReference type="Proteomes" id="UP000315751"/>
    </source>
</evidence>
<dbReference type="InterPro" id="IPR007627">
    <property type="entry name" value="RNA_pol_sigma70_r2"/>
</dbReference>
<keyword evidence="3" id="KW-0731">Sigma factor</keyword>
<dbReference type="PANTHER" id="PTHR43133">
    <property type="entry name" value="RNA POLYMERASE ECF-TYPE SIGMA FACTO"/>
    <property type="match status" value="1"/>
</dbReference>
<evidence type="ECO:0000259" key="7">
    <source>
        <dbReference type="Pfam" id="PF08281"/>
    </source>
</evidence>
<dbReference type="Proteomes" id="UP000315751">
    <property type="component" value="Unassembled WGS sequence"/>
</dbReference>
<accession>A0A560GZT0</accession>
<dbReference type="SUPFAM" id="SSF88659">
    <property type="entry name" value="Sigma3 and sigma4 domains of RNA polymerase sigma factors"/>
    <property type="match status" value="1"/>
</dbReference>
<dbReference type="PANTHER" id="PTHR43133:SF25">
    <property type="entry name" value="RNA POLYMERASE SIGMA FACTOR RFAY-RELATED"/>
    <property type="match status" value="1"/>
</dbReference>
<dbReference type="SUPFAM" id="SSF88946">
    <property type="entry name" value="Sigma2 domain of RNA polymerase sigma factors"/>
    <property type="match status" value="1"/>
</dbReference>
<sequence>MTRPQQFANALVMQLPALRRYALALVGNAALADDLVQDCVERALRQSAQLRELPRISGWLRRILRNLYTDELRRGNSRGEEQDITELADHVELSAPPTDVGAARDFVKAVSRLTPEHREILLLSSVEELNYREIAEELDIPVGTVMSRLARARERLRSVMQGEGAEIIPLTPSPLPPGSKDRK</sequence>
<evidence type="ECO:0000259" key="6">
    <source>
        <dbReference type="Pfam" id="PF04542"/>
    </source>
</evidence>
<comment type="similarity">
    <text evidence="1">Belongs to the sigma-70 factor family. ECF subfamily.</text>
</comment>
<dbReference type="InterPro" id="IPR039425">
    <property type="entry name" value="RNA_pol_sigma-70-like"/>
</dbReference>